<protein>
    <recommendedName>
        <fullName evidence="3">Acyl-CoA oxidase</fullName>
    </recommendedName>
</protein>
<dbReference type="InterPro" id="IPR009100">
    <property type="entry name" value="AcylCoA_DH/oxidase_NM_dom_sf"/>
</dbReference>
<dbReference type="InterPro" id="IPR046373">
    <property type="entry name" value="Acyl-CoA_Oxase/DH_mid-dom_sf"/>
</dbReference>
<dbReference type="AlphaFoldDB" id="A0A344U289"/>
<dbReference type="SUPFAM" id="SSF47203">
    <property type="entry name" value="Acyl-CoA dehydrogenase C-terminal domain-like"/>
    <property type="match status" value="2"/>
</dbReference>
<dbReference type="GO" id="GO:0071949">
    <property type="term" value="F:FAD binding"/>
    <property type="evidence" value="ECO:0007669"/>
    <property type="project" value="InterPro"/>
</dbReference>
<dbReference type="PANTHER" id="PTHR10909:SF382">
    <property type="entry name" value="ACYL-COENZYME A OXIDASE"/>
    <property type="match status" value="1"/>
</dbReference>
<dbReference type="EMBL" id="CP030862">
    <property type="protein sequence ID" value="AXE25010.1"/>
    <property type="molecule type" value="Genomic_DNA"/>
</dbReference>
<name>A0A344U289_9ACTN</name>
<dbReference type="Gene3D" id="1.20.140.10">
    <property type="entry name" value="Butyryl-CoA Dehydrogenase, subunit A, domain 3"/>
    <property type="match status" value="2"/>
</dbReference>
<dbReference type="Gene3D" id="2.40.110.10">
    <property type="entry name" value="Butyryl-CoA Dehydrogenase, subunit A, domain 2"/>
    <property type="match status" value="1"/>
</dbReference>
<accession>A0A344U289</accession>
<sequence>MTDPDLPKLFEDPVFDDRAADPAQPWTTTYRRVAHLGARTGSAWPLLAGGPADRQRLRDLLELTAMADPAAFHVLFLHQCMATGAALDFGADPEDVAALASGRAVGAALMTEVGTGNSSAAVRTEAVYDPVAREFVLTTPDAAAAKYPPNVGMPGLPRLAVVGARLLVSGVDRGTCLFLVPLHDGDGASGVTVTPRPRTSLLPLDYAAVRFDGVRVPYRRWLADGASVSASGEFHDPLGDPRLRTARSVGWARFAWGAVTAGLAAAARAAVAIALPHAGRRNTVDRWGVGAAALTRPNQQRLLFGAAARALAATEFARGLTDTAWRTAPGGGRGAGLPPRTMGRLALAKAAVDGLADEAVARCRAACGAAGFFSENRLVDYQALTAAFHAAGGDNQLILLDAAWRMATGDDYTPPPAGAPAAAGASGAAAAAEPDWPLLLAARERALYARLTSALAAAAADGRDPSAAWHERTGLAEEFAYAHQARVTVEAVAARWRRPGPSGGEGEQAVLPDLFRLLAVEAVLPHADWYAARGLLSGAAAEALDADLTAACRRLLPHAESVTGLMEVPAAVVRGPLGGRDYVRDLTS</sequence>
<dbReference type="GO" id="GO:0005504">
    <property type="term" value="F:fatty acid binding"/>
    <property type="evidence" value="ECO:0007669"/>
    <property type="project" value="TreeGrafter"/>
</dbReference>
<dbReference type="InterPro" id="IPR012258">
    <property type="entry name" value="Acyl-CoA_oxidase"/>
</dbReference>
<dbReference type="OrthoDB" id="1144545at2"/>
<dbReference type="SUPFAM" id="SSF56645">
    <property type="entry name" value="Acyl-CoA dehydrogenase NM domain-like"/>
    <property type="match status" value="1"/>
</dbReference>
<dbReference type="Proteomes" id="UP000252004">
    <property type="component" value="Chromosome"/>
</dbReference>
<gene>
    <name evidence="1" type="ORF">C0216_17535</name>
</gene>
<dbReference type="RefSeq" id="WP_114056198.1">
    <property type="nucleotide sequence ID" value="NZ_CP030862.1"/>
</dbReference>
<dbReference type="InterPro" id="IPR036250">
    <property type="entry name" value="AcylCo_DH-like_C"/>
</dbReference>
<keyword evidence="2" id="KW-1185">Reference proteome</keyword>
<dbReference type="GO" id="GO:0003997">
    <property type="term" value="F:acyl-CoA oxidase activity"/>
    <property type="evidence" value="ECO:0007669"/>
    <property type="project" value="InterPro"/>
</dbReference>
<dbReference type="PANTHER" id="PTHR10909">
    <property type="entry name" value="ELECTRON TRANSPORT OXIDOREDUCTASE"/>
    <property type="match status" value="1"/>
</dbReference>
<organism evidence="1 2">
    <name type="scientific">Streptomyces globosus</name>
    <dbReference type="NCBI Taxonomy" id="68209"/>
    <lineage>
        <taxon>Bacteria</taxon>
        <taxon>Bacillati</taxon>
        <taxon>Actinomycetota</taxon>
        <taxon>Actinomycetes</taxon>
        <taxon>Kitasatosporales</taxon>
        <taxon>Streptomycetaceae</taxon>
        <taxon>Streptomyces</taxon>
    </lineage>
</organism>
<reference evidence="1 2" key="1">
    <citation type="submission" date="2018-01" db="EMBL/GenBank/DDBJ databases">
        <title>Draft genome Sequence of streptomyces globosus LZH-48.</title>
        <authorList>
            <person name="Ran K."/>
            <person name="Li Z."/>
            <person name="Wei S."/>
            <person name="Dong R."/>
        </authorList>
    </citation>
    <scope>NUCLEOTIDE SEQUENCE [LARGE SCALE GENOMIC DNA]</scope>
    <source>
        <strain evidence="1 2">LZH-48</strain>
    </source>
</reference>
<proteinExistence type="predicted"/>
<dbReference type="KEGG" id="sgz:C0216_17535"/>
<dbReference type="GO" id="GO:0055088">
    <property type="term" value="P:lipid homeostasis"/>
    <property type="evidence" value="ECO:0007669"/>
    <property type="project" value="TreeGrafter"/>
</dbReference>
<evidence type="ECO:0008006" key="3">
    <source>
        <dbReference type="Google" id="ProtNLM"/>
    </source>
</evidence>
<evidence type="ECO:0000313" key="1">
    <source>
        <dbReference type="EMBL" id="AXE25010.1"/>
    </source>
</evidence>
<dbReference type="GO" id="GO:0033540">
    <property type="term" value="P:fatty acid beta-oxidation using acyl-CoA oxidase"/>
    <property type="evidence" value="ECO:0007669"/>
    <property type="project" value="TreeGrafter"/>
</dbReference>
<evidence type="ECO:0000313" key="2">
    <source>
        <dbReference type="Proteomes" id="UP000252004"/>
    </source>
</evidence>